<feature type="domain" description="ABC transporter" evidence="6">
    <location>
        <begin position="45"/>
        <end position="290"/>
    </location>
</feature>
<dbReference type="SMART" id="SM00382">
    <property type="entry name" value="AAA"/>
    <property type="match status" value="1"/>
</dbReference>
<protein>
    <submittedName>
        <fullName evidence="7">Glutamine ABC transporter ATP-binding protein</fullName>
    </submittedName>
</protein>
<dbReference type="PROSITE" id="PS50893">
    <property type="entry name" value="ABC_TRANSPORTER_2"/>
    <property type="match status" value="1"/>
</dbReference>
<dbReference type="Gene3D" id="3.40.50.300">
    <property type="entry name" value="P-loop containing nucleotide triphosphate hydrolases"/>
    <property type="match status" value="1"/>
</dbReference>
<dbReference type="GO" id="GO:0016887">
    <property type="term" value="F:ATP hydrolysis activity"/>
    <property type="evidence" value="ECO:0007669"/>
    <property type="project" value="InterPro"/>
</dbReference>
<evidence type="ECO:0000256" key="2">
    <source>
        <dbReference type="ARBA" id="ARBA00022448"/>
    </source>
</evidence>
<dbReference type="InterPro" id="IPR050086">
    <property type="entry name" value="MetN_ABC_transporter-like"/>
</dbReference>
<dbReference type="EMBL" id="QXGK01000005">
    <property type="protein sequence ID" value="RSX57392.1"/>
    <property type="molecule type" value="Genomic_DNA"/>
</dbReference>
<evidence type="ECO:0000256" key="5">
    <source>
        <dbReference type="SAM" id="MobiDB-lite"/>
    </source>
</evidence>
<reference evidence="7 8" key="1">
    <citation type="submission" date="2018-09" db="EMBL/GenBank/DDBJ databases">
        <title>Characterization of the phylogenetic diversity of five novel species belonging to the genus Bifidobacterium.</title>
        <authorList>
            <person name="Lugli G.A."/>
            <person name="Duranti S."/>
            <person name="Milani C."/>
        </authorList>
    </citation>
    <scope>NUCLEOTIDE SEQUENCE [LARGE SCALE GENOMIC DNA]</scope>
    <source>
        <strain evidence="7 8">2033B</strain>
    </source>
</reference>
<keyword evidence="8" id="KW-1185">Reference proteome</keyword>
<dbReference type="RefSeq" id="WP_125967967.1">
    <property type="nucleotide sequence ID" value="NZ_QXGK01000005.1"/>
</dbReference>
<proteinExistence type="inferred from homology"/>
<evidence type="ECO:0000259" key="6">
    <source>
        <dbReference type="PROSITE" id="PS50893"/>
    </source>
</evidence>
<dbReference type="GO" id="GO:0015424">
    <property type="term" value="F:ABC-type amino acid transporter activity"/>
    <property type="evidence" value="ECO:0007669"/>
    <property type="project" value="InterPro"/>
</dbReference>
<dbReference type="CDD" id="cd03262">
    <property type="entry name" value="ABC_HisP_GlnQ"/>
    <property type="match status" value="1"/>
</dbReference>
<dbReference type="PANTHER" id="PTHR43166">
    <property type="entry name" value="AMINO ACID IMPORT ATP-BINDING PROTEIN"/>
    <property type="match status" value="1"/>
</dbReference>
<keyword evidence="3" id="KW-0547">Nucleotide-binding</keyword>
<feature type="region of interest" description="Disordered" evidence="5">
    <location>
        <begin position="1"/>
        <end position="21"/>
    </location>
</feature>
<evidence type="ECO:0000313" key="8">
    <source>
        <dbReference type="Proteomes" id="UP000287470"/>
    </source>
</evidence>
<organism evidence="7 8">
    <name type="scientific">Bifidobacterium samirii</name>
    <dbReference type="NCBI Taxonomy" id="2306974"/>
    <lineage>
        <taxon>Bacteria</taxon>
        <taxon>Bacillati</taxon>
        <taxon>Actinomycetota</taxon>
        <taxon>Actinomycetes</taxon>
        <taxon>Bifidobacteriales</taxon>
        <taxon>Bifidobacteriaceae</taxon>
        <taxon>Bifidobacterium</taxon>
    </lineage>
</organism>
<dbReference type="PROSITE" id="PS00211">
    <property type="entry name" value="ABC_TRANSPORTER_1"/>
    <property type="match status" value="1"/>
</dbReference>
<name>A0A430FV76_9BIFI</name>
<evidence type="ECO:0000256" key="1">
    <source>
        <dbReference type="ARBA" id="ARBA00005417"/>
    </source>
</evidence>
<comment type="similarity">
    <text evidence="1">Belongs to the ABC transporter superfamily.</text>
</comment>
<dbReference type="PIRSF" id="PIRSF039085">
    <property type="entry name" value="ABC_ATPase_HisP"/>
    <property type="match status" value="1"/>
</dbReference>
<evidence type="ECO:0000313" key="7">
    <source>
        <dbReference type="EMBL" id="RSX57392.1"/>
    </source>
</evidence>
<dbReference type="PANTHER" id="PTHR43166:SF4">
    <property type="entry name" value="PHOSPHONATES IMPORT ATP-BINDING PROTEIN PHNC"/>
    <property type="match status" value="1"/>
</dbReference>
<keyword evidence="2" id="KW-0813">Transport</keyword>
<dbReference type="InterPro" id="IPR030679">
    <property type="entry name" value="ABC_ATPase_HisP-typ"/>
</dbReference>
<gene>
    <name evidence="7" type="ORF">D2E24_0690</name>
</gene>
<dbReference type="Proteomes" id="UP000287470">
    <property type="component" value="Unassembled WGS sequence"/>
</dbReference>
<dbReference type="Pfam" id="PF00005">
    <property type="entry name" value="ABC_tran"/>
    <property type="match status" value="1"/>
</dbReference>
<accession>A0A430FV76</accession>
<dbReference type="InterPro" id="IPR027417">
    <property type="entry name" value="P-loop_NTPase"/>
</dbReference>
<sequence>MTDENTIVDRTAAPAATGSTQRSTAAVAASDKATATSCTVECSGFEIAHLTKRYANADRPVLNDISFTLPHGKVLVVVGPSGSGKSTLLRTVAGLEPIQGGTISINGQVIETGRPGTEKAGRSKRSTALRTRIGMVFQSYDLFPNRTVLGNITMSPILVQKRDRAEVEQEALALLERVGLADRRDAWPHELSGGQRQRVAICRALILHPEVLLFDEVTAALDPEMVREVLDVMIELADQGQTMMIVTHEMQFARAIADKVILLEDGGIVEESDDAERFFTHPETERAQRFLHTFEFDRHR</sequence>
<dbReference type="GO" id="GO:0005524">
    <property type="term" value="F:ATP binding"/>
    <property type="evidence" value="ECO:0007669"/>
    <property type="project" value="UniProtKB-KW"/>
</dbReference>
<evidence type="ECO:0000256" key="3">
    <source>
        <dbReference type="ARBA" id="ARBA00022741"/>
    </source>
</evidence>
<dbReference type="AlphaFoldDB" id="A0A430FV76"/>
<dbReference type="OrthoDB" id="9802264at2"/>
<dbReference type="InterPro" id="IPR003439">
    <property type="entry name" value="ABC_transporter-like_ATP-bd"/>
</dbReference>
<evidence type="ECO:0000256" key="4">
    <source>
        <dbReference type="ARBA" id="ARBA00022840"/>
    </source>
</evidence>
<dbReference type="InterPro" id="IPR003593">
    <property type="entry name" value="AAA+_ATPase"/>
</dbReference>
<dbReference type="InterPro" id="IPR017871">
    <property type="entry name" value="ABC_transporter-like_CS"/>
</dbReference>
<comment type="caution">
    <text evidence="7">The sequence shown here is derived from an EMBL/GenBank/DDBJ whole genome shotgun (WGS) entry which is preliminary data.</text>
</comment>
<keyword evidence="4 7" id="KW-0067">ATP-binding</keyword>
<dbReference type="SUPFAM" id="SSF52540">
    <property type="entry name" value="P-loop containing nucleoside triphosphate hydrolases"/>
    <property type="match status" value="1"/>
</dbReference>